<evidence type="ECO:0000313" key="2">
    <source>
        <dbReference type="Proteomes" id="UP001597362"/>
    </source>
</evidence>
<gene>
    <name evidence="1" type="ORF">ACFSJH_03745</name>
</gene>
<dbReference type="Proteomes" id="UP001597362">
    <property type="component" value="Unassembled WGS sequence"/>
</dbReference>
<dbReference type="RefSeq" id="WP_377769878.1">
    <property type="nucleotide sequence ID" value="NZ_JBHUHO010000010.1"/>
</dbReference>
<evidence type="ECO:0000313" key="1">
    <source>
        <dbReference type="EMBL" id="MFD2114853.1"/>
    </source>
</evidence>
<dbReference type="EMBL" id="JBHUHO010000010">
    <property type="protein sequence ID" value="MFD2114853.1"/>
    <property type="molecule type" value="Genomic_DNA"/>
</dbReference>
<sequence length="235" mass="26770">MMTANTANRLHIYLLAGVKSSATLFTECIKRLEQQMNEQQLDSQIDVVMPYGEMERSLVSQLFEVSSDLSNRKYMLRKVGGKSAFQHINDSLPTDGAKMLLIGHSGGGAAAYQAAKLLETDERVLDYRVVMIGSPRIPIVPEMQNKVSYFHAIDNNGQSIDPICRLGSWGGWCRSRYYTPHWKSNKYSPGHIEGIVTVGGHKDYFRHEHPYVDDNKQCNLEKMMNRVQEWLKGWL</sequence>
<comment type="caution">
    <text evidence="1">The sequence shown here is derived from an EMBL/GenBank/DDBJ whole genome shotgun (WGS) entry which is preliminary data.</text>
</comment>
<reference evidence="2" key="1">
    <citation type="journal article" date="2019" name="Int. J. Syst. Evol. Microbiol.">
        <title>The Global Catalogue of Microorganisms (GCM) 10K type strain sequencing project: providing services to taxonomists for standard genome sequencing and annotation.</title>
        <authorList>
            <consortium name="The Broad Institute Genomics Platform"/>
            <consortium name="The Broad Institute Genome Sequencing Center for Infectious Disease"/>
            <person name="Wu L."/>
            <person name="Ma J."/>
        </authorList>
    </citation>
    <scope>NUCLEOTIDE SEQUENCE [LARGE SCALE GENOMIC DNA]</scope>
    <source>
        <strain evidence="2">GH52</strain>
    </source>
</reference>
<name>A0ABW4YHA8_9BACL</name>
<organism evidence="1 2">
    <name type="scientific">Paenibacillus yanchengensis</name>
    <dbReference type="NCBI Taxonomy" id="2035833"/>
    <lineage>
        <taxon>Bacteria</taxon>
        <taxon>Bacillati</taxon>
        <taxon>Bacillota</taxon>
        <taxon>Bacilli</taxon>
        <taxon>Bacillales</taxon>
        <taxon>Paenibacillaceae</taxon>
        <taxon>Paenibacillus</taxon>
    </lineage>
</organism>
<protein>
    <recommendedName>
        <fullName evidence="3">Fungal lipase-like domain-containing protein</fullName>
    </recommendedName>
</protein>
<dbReference type="Gene3D" id="3.40.50.1820">
    <property type="entry name" value="alpha/beta hydrolase"/>
    <property type="match status" value="1"/>
</dbReference>
<proteinExistence type="predicted"/>
<dbReference type="InterPro" id="IPR029058">
    <property type="entry name" value="AB_hydrolase_fold"/>
</dbReference>
<dbReference type="SUPFAM" id="SSF53474">
    <property type="entry name" value="alpha/beta-Hydrolases"/>
    <property type="match status" value="1"/>
</dbReference>
<keyword evidence="2" id="KW-1185">Reference proteome</keyword>
<evidence type="ECO:0008006" key="3">
    <source>
        <dbReference type="Google" id="ProtNLM"/>
    </source>
</evidence>
<accession>A0ABW4YHA8</accession>